<evidence type="ECO:0000256" key="1">
    <source>
        <dbReference type="SAM" id="Coils"/>
    </source>
</evidence>
<accession>A0A899FYE6</accession>
<feature type="compositionally biased region" description="Acidic residues" evidence="2">
    <location>
        <begin position="312"/>
        <end position="347"/>
    </location>
</feature>
<evidence type="ECO:0000313" key="4">
    <source>
        <dbReference type="EMBL" id="QSL64299.1"/>
    </source>
</evidence>
<name>A0A899FYE6_9ASCO</name>
<feature type="region of interest" description="Disordered" evidence="2">
    <location>
        <begin position="301"/>
        <end position="361"/>
    </location>
</feature>
<dbReference type="EMBL" id="CP054532">
    <property type="protein sequence ID" value="QSL64299.1"/>
    <property type="molecule type" value="Genomic_DNA"/>
</dbReference>
<protein>
    <submittedName>
        <fullName evidence="4">Uncharacterized protein</fullName>
    </submittedName>
</protein>
<feature type="compositionally biased region" description="Low complexity" evidence="2">
    <location>
        <begin position="348"/>
        <end position="358"/>
    </location>
</feature>
<keyword evidence="1" id="KW-0175">Coiled coil</keyword>
<organism evidence="4 5">
    <name type="scientific">Pneumocystis wakefieldiae</name>
    <dbReference type="NCBI Taxonomy" id="38082"/>
    <lineage>
        <taxon>Eukaryota</taxon>
        <taxon>Fungi</taxon>
        <taxon>Dikarya</taxon>
        <taxon>Ascomycota</taxon>
        <taxon>Taphrinomycotina</taxon>
        <taxon>Pneumocystomycetes</taxon>
        <taxon>Pneumocystaceae</taxon>
        <taxon>Pneumocystis</taxon>
    </lineage>
</organism>
<proteinExistence type="predicted"/>
<feature type="chain" id="PRO_5034577922" evidence="3">
    <location>
        <begin position="18"/>
        <end position="410"/>
    </location>
</feature>
<feature type="coiled-coil region" evidence="1">
    <location>
        <begin position="153"/>
        <end position="187"/>
    </location>
</feature>
<dbReference type="OrthoDB" id="5421270at2759"/>
<dbReference type="Proteomes" id="UP000663699">
    <property type="component" value="Chromosome 1"/>
</dbReference>
<evidence type="ECO:0000313" key="5">
    <source>
        <dbReference type="Proteomes" id="UP000663699"/>
    </source>
</evidence>
<evidence type="ECO:0000256" key="3">
    <source>
        <dbReference type="SAM" id="SignalP"/>
    </source>
</evidence>
<feature type="compositionally biased region" description="Basic and acidic residues" evidence="2">
    <location>
        <begin position="201"/>
        <end position="233"/>
    </location>
</feature>
<dbReference type="AlphaFoldDB" id="A0A899FYE6"/>
<keyword evidence="5" id="KW-1185">Reference proteome</keyword>
<feature type="region of interest" description="Disordered" evidence="2">
    <location>
        <begin position="201"/>
        <end position="235"/>
    </location>
</feature>
<reference evidence="4" key="1">
    <citation type="submission" date="2020-06" db="EMBL/GenBank/DDBJ databases">
        <title>Genomes of multiple members of Pneumocystis genus reveal paths to human pathogen Pneumocystis jirovecii.</title>
        <authorList>
            <person name="Cisse O.H."/>
            <person name="Ma L."/>
            <person name="Dekker J."/>
            <person name="Khil P."/>
            <person name="Jo J."/>
            <person name="Brenchley J."/>
            <person name="Blair R."/>
            <person name="Pahar B."/>
            <person name="Chabe M."/>
            <person name="Van Rompay K.A."/>
            <person name="Keesler R."/>
            <person name="Sukura A."/>
            <person name="Hirsch V."/>
            <person name="Kutty G."/>
            <person name="Liu Y."/>
            <person name="Peng L."/>
            <person name="Chen J."/>
            <person name="Song J."/>
            <person name="Weissenbacher-Lang C."/>
            <person name="Xu J."/>
            <person name="Upham N.S."/>
            <person name="Stajich J.E."/>
            <person name="Cuomo C.A."/>
            <person name="Cushion M.T."/>
            <person name="Kovacs J.A."/>
        </authorList>
    </citation>
    <scope>NUCLEOTIDE SEQUENCE</scope>
    <source>
        <strain evidence="4">2A</strain>
    </source>
</reference>
<feature type="signal peptide" evidence="3">
    <location>
        <begin position="1"/>
        <end position="17"/>
    </location>
</feature>
<keyword evidence="3" id="KW-0732">Signal</keyword>
<sequence length="410" mass="46731">MKAFIFMTFILIKNVFSKNLKDSELIKDSAISENERYIEFYRELLYNPSKELEDSITDKEKDTLELIRKFYSSLSIEKSSENQDDPVIGELSIFLKGVFSVDECINLTTICCNVINTTKNNEEAERLKRICSDKEKFCHNLMKYFDVICTLTKKEQEEIANFTKENCDKENQRCKDLEEKCDGILNSTCARVKEECKKLNNETKESEKPETSGEPKKEDESKKDEPKKEDNKNESCLTEYEAITSFETIPITEYTGTATVIAHVTTTTLEFPETSTFIETQVETVTRCKCKCHYSTCTTMTINDCPTPNPTEEPEEGSEDEPEQEPPEGSEDEPEQEPEEGSEDNPESESTTNTSTSEGCVVLETVTVTAEPTDNSREQNEGSRTRIEGLYNNKMIFAITVVMIGIWIVV</sequence>
<evidence type="ECO:0000256" key="2">
    <source>
        <dbReference type="SAM" id="MobiDB-lite"/>
    </source>
</evidence>
<gene>
    <name evidence="4" type="ORF">MERGE_000455</name>
</gene>